<gene>
    <name evidence="1" type="ORF">GcC1_055029</name>
</gene>
<dbReference type="AlphaFoldDB" id="A0A420IV93"/>
<accession>A0A420IV93</accession>
<reference evidence="1 2" key="1">
    <citation type="journal article" date="2018" name="BMC Genomics">
        <title>Comparative genome analyses reveal sequence features reflecting distinct modes of host-adaptation between dicot and monocot powdery mildew.</title>
        <authorList>
            <person name="Wu Y."/>
            <person name="Ma X."/>
            <person name="Pan Z."/>
            <person name="Kale S.D."/>
            <person name="Song Y."/>
            <person name="King H."/>
            <person name="Zhang Q."/>
            <person name="Presley C."/>
            <person name="Deng X."/>
            <person name="Wei C.I."/>
            <person name="Xiao S."/>
        </authorList>
    </citation>
    <scope>NUCLEOTIDE SEQUENCE [LARGE SCALE GENOMIC DNA]</scope>
    <source>
        <strain evidence="1">UCSC1</strain>
    </source>
</reference>
<comment type="caution">
    <text evidence="1">The sequence shown here is derived from an EMBL/GenBank/DDBJ whole genome shotgun (WGS) entry which is preliminary data.</text>
</comment>
<protein>
    <submittedName>
        <fullName evidence="1">Uncharacterized protein</fullName>
    </submittedName>
</protein>
<dbReference type="EMBL" id="MCBR01005579">
    <property type="protein sequence ID" value="RKF78454.1"/>
    <property type="molecule type" value="Genomic_DNA"/>
</dbReference>
<name>A0A420IV93_9PEZI</name>
<proteinExistence type="predicted"/>
<evidence type="ECO:0000313" key="2">
    <source>
        <dbReference type="Proteomes" id="UP000285405"/>
    </source>
</evidence>
<sequence>MAQRAETYTTFIVVPFPKIIVISKAMRTTTASAENALTTHLPLLPTPEIFVNNVKWHTTLPKKS</sequence>
<organism evidence="1 2">
    <name type="scientific">Golovinomyces cichoracearum</name>
    <dbReference type="NCBI Taxonomy" id="62708"/>
    <lineage>
        <taxon>Eukaryota</taxon>
        <taxon>Fungi</taxon>
        <taxon>Dikarya</taxon>
        <taxon>Ascomycota</taxon>
        <taxon>Pezizomycotina</taxon>
        <taxon>Leotiomycetes</taxon>
        <taxon>Erysiphales</taxon>
        <taxon>Erysiphaceae</taxon>
        <taxon>Golovinomyces</taxon>
    </lineage>
</organism>
<dbReference type="Proteomes" id="UP000285405">
    <property type="component" value="Unassembled WGS sequence"/>
</dbReference>
<evidence type="ECO:0000313" key="1">
    <source>
        <dbReference type="EMBL" id="RKF78454.1"/>
    </source>
</evidence>